<organism evidence="2 3">
    <name type="scientific">Shimia sagamensis</name>
    <dbReference type="NCBI Taxonomy" id="1566352"/>
    <lineage>
        <taxon>Bacteria</taxon>
        <taxon>Pseudomonadati</taxon>
        <taxon>Pseudomonadota</taxon>
        <taxon>Alphaproteobacteria</taxon>
        <taxon>Rhodobacterales</taxon>
        <taxon>Roseobacteraceae</taxon>
    </lineage>
</organism>
<protein>
    <submittedName>
        <fullName evidence="2">RHS repeat-associated core domain-containing protein</fullName>
    </submittedName>
</protein>
<keyword evidence="3" id="KW-1185">Reference proteome</keyword>
<dbReference type="RefSeq" id="WP_283425789.1">
    <property type="nucleotide sequence ID" value="NZ_FXTY01000003.1"/>
</dbReference>
<comment type="caution">
    <text evidence="2">The sequence shown here is derived from an EMBL/GenBank/DDBJ whole genome shotgun (WGS) entry which is preliminary data.</text>
</comment>
<accession>A0ABY1NVV4</accession>
<dbReference type="Pfam" id="PF26363">
    <property type="entry name" value="Phospholipase-like"/>
    <property type="match status" value="1"/>
</dbReference>
<keyword evidence="1" id="KW-0732">Signal</keyword>
<dbReference type="Proteomes" id="UP001157961">
    <property type="component" value="Unassembled WGS sequence"/>
</dbReference>
<evidence type="ECO:0000313" key="2">
    <source>
        <dbReference type="EMBL" id="SMP18898.1"/>
    </source>
</evidence>
<dbReference type="SUPFAM" id="SSF53474">
    <property type="entry name" value="alpha/beta-Hydrolases"/>
    <property type="match status" value="1"/>
</dbReference>
<dbReference type="Gene3D" id="2.180.10.10">
    <property type="entry name" value="RHS repeat-associated core"/>
    <property type="match status" value="1"/>
</dbReference>
<evidence type="ECO:0000313" key="3">
    <source>
        <dbReference type="Proteomes" id="UP001157961"/>
    </source>
</evidence>
<feature type="signal peptide" evidence="1">
    <location>
        <begin position="1"/>
        <end position="23"/>
    </location>
</feature>
<feature type="chain" id="PRO_5045542160" evidence="1">
    <location>
        <begin position="24"/>
        <end position="275"/>
    </location>
</feature>
<proteinExistence type="predicted"/>
<gene>
    <name evidence="2" type="ORF">SAMN06265373_103350</name>
</gene>
<reference evidence="2 3" key="1">
    <citation type="submission" date="2017-05" db="EMBL/GenBank/DDBJ databases">
        <authorList>
            <person name="Varghese N."/>
            <person name="Submissions S."/>
        </authorList>
    </citation>
    <scope>NUCLEOTIDE SEQUENCE [LARGE SCALE GENOMIC DNA]</scope>
    <source>
        <strain evidence="2 3">DSM 29734</strain>
    </source>
</reference>
<dbReference type="EMBL" id="FXTY01000003">
    <property type="protein sequence ID" value="SMP18898.1"/>
    <property type="molecule type" value="Genomic_DNA"/>
</dbReference>
<dbReference type="InterPro" id="IPR029058">
    <property type="entry name" value="AB_hydrolase_fold"/>
</dbReference>
<name>A0ABY1NVV4_9RHOB</name>
<evidence type="ECO:0000256" key="1">
    <source>
        <dbReference type="SAM" id="SignalP"/>
    </source>
</evidence>
<sequence>MPSLSALLQKLLLSLTFALVANAASAMFIQPDWLDPSEPGVGTNRYAYSFNDPVNFRDPSGNLAEEDAVSFSSATYEDNPAEIDGWEHLERDQDDDIGFLADVYRNSETGEIAVAVRGTDDLKDVNNGWGLISSPQHRAVKELYSRIKTEHAQSKLSGTGHSMGGGLVTAGGVSAGELNGGDFIVFNSMGKLGAKPDNTINIVSAVRVTIKAGSYFGYPKEDATVLKLVDPLNSSPAGMINNMRLLDVTDFPNPGTMPDVLWNHSIARQRRALGR</sequence>
<dbReference type="Gene3D" id="3.40.50.1820">
    <property type="entry name" value="alpha/beta hydrolase"/>
    <property type="match status" value="1"/>
</dbReference>